<keyword evidence="3" id="KW-1185">Reference proteome</keyword>
<feature type="compositionally biased region" description="Basic and acidic residues" evidence="1">
    <location>
        <begin position="50"/>
        <end position="64"/>
    </location>
</feature>
<dbReference type="Proteomes" id="UP000501090">
    <property type="component" value="Chromosome"/>
</dbReference>
<feature type="region of interest" description="Disordered" evidence="1">
    <location>
        <begin position="35"/>
        <end position="64"/>
    </location>
</feature>
<reference evidence="2 3" key="1">
    <citation type="submission" date="2018-04" db="EMBL/GenBank/DDBJ databases">
        <title>Polynucleobacter sp. UK-Long2-W17 genome.</title>
        <authorList>
            <person name="Hahn M.W."/>
        </authorList>
    </citation>
    <scope>NUCLEOTIDE SEQUENCE [LARGE SCALE GENOMIC DNA]</scope>
    <source>
        <strain evidence="2 3">UK-Long2-W17</strain>
    </source>
</reference>
<evidence type="ECO:0000313" key="3">
    <source>
        <dbReference type="Proteomes" id="UP000501090"/>
    </source>
</evidence>
<dbReference type="AlphaFoldDB" id="A0A6M9PPW1"/>
<organism evidence="2 3">
    <name type="scientific">Polynucleobacter arcticus</name>
    <dbReference type="NCBI Taxonomy" id="1743165"/>
    <lineage>
        <taxon>Bacteria</taxon>
        <taxon>Pseudomonadati</taxon>
        <taxon>Pseudomonadota</taxon>
        <taxon>Betaproteobacteria</taxon>
        <taxon>Burkholderiales</taxon>
        <taxon>Burkholderiaceae</taxon>
        <taxon>Polynucleobacter</taxon>
    </lineage>
</organism>
<sequence length="64" mass="6774">MKAPDKRCCGSGVCIINDAGECWCGQVWDGEKMSAPPLMSAKTSSLDSSADLKDVHSKDAKPES</sequence>
<dbReference type="KEGG" id="pard:DN92_07765"/>
<gene>
    <name evidence="2" type="ORF">DN92_07765</name>
</gene>
<dbReference type="RefSeq" id="WP_173960692.1">
    <property type="nucleotide sequence ID" value="NZ_CBCSCC010000004.1"/>
</dbReference>
<evidence type="ECO:0000256" key="1">
    <source>
        <dbReference type="SAM" id="MobiDB-lite"/>
    </source>
</evidence>
<dbReference type="EMBL" id="CP028940">
    <property type="protein sequence ID" value="QKM60927.1"/>
    <property type="molecule type" value="Genomic_DNA"/>
</dbReference>
<evidence type="ECO:0000313" key="2">
    <source>
        <dbReference type="EMBL" id="QKM60927.1"/>
    </source>
</evidence>
<protein>
    <submittedName>
        <fullName evidence="2">Uncharacterized protein</fullName>
    </submittedName>
</protein>
<accession>A0A6M9PPW1</accession>
<name>A0A6M9PPW1_9BURK</name>
<proteinExistence type="predicted"/>